<sequence>MGMGYKLRSEINVSSLNSMSSYRPYQEFEAIGKVYQYRAMPFVTQHSPYFFAQALEMDENLENVRTNLSSQMNLQFDLEKNPIQDQVSSLNNRQVKLFQIPNERCFPLLKVNGFSKNISIEKERFERESNMVRIFSNIQRKIPYSCRELYGSEHREEDIKKEGYITVRKNCRNLL</sequence>
<gene>
    <name evidence="1" type="ORF">EZS28_031005</name>
</gene>
<organism evidence="1 2">
    <name type="scientific">Streblomastix strix</name>
    <dbReference type="NCBI Taxonomy" id="222440"/>
    <lineage>
        <taxon>Eukaryota</taxon>
        <taxon>Metamonada</taxon>
        <taxon>Preaxostyla</taxon>
        <taxon>Oxymonadida</taxon>
        <taxon>Streblomastigidae</taxon>
        <taxon>Streblomastix</taxon>
    </lineage>
</organism>
<accession>A0A5J4USR3</accession>
<reference evidence="1 2" key="1">
    <citation type="submission" date="2019-03" db="EMBL/GenBank/DDBJ databases">
        <title>Single cell metagenomics reveals metabolic interactions within the superorganism composed of flagellate Streblomastix strix and complex community of Bacteroidetes bacteria on its surface.</title>
        <authorList>
            <person name="Treitli S.C."/>
            <person name="Kolisko M."/>
            <person name="Husnik F."/>
            <person name="Keeling P."/>
            <person name="Hampl V."/>
        </authorList>
    </citation>
    <scope>NUCLEOTIDE SEQUENCE [LARGE SCALE GENOMIC DNA]</scope>
    <source>
        <strain evidence="1">ST1C</strain>
    </source>
</reference>
<dbReference type="AlphaFoldDB" id="A0A5J4USR3"/>
<proteinExistence type="predicted"/>
<evidence type="ECO:0000313" key="1">
    <source>
        <dbReference type="EMBL" id="KAA6373467.1"/>
    </source>
</evidence>
<evidence type="ECO:0000313" key="2">
    <source>
        <dbReference type="Proteomes" id="UP000324800"/>
    </source>
</evidence>
<dbReference type="EMBL" id="SNRW01012725">
    <property type="protein sequence ID" value="KAA6373467.1"/>
    <property type="molecule type" value="Genomic_DNA"/>
</dbReference>
<comment type="caution">
    <text evidence="1">The sequence shown here is derived from an EMBL/GenBank/DDBJ whole genome shotgun (WGS) entry which is preliminary data.</text>
</comment>
<protein>
    <submittedName>
        <fullName evidence="1">Uncharacterized protein</fullName>
    </submittedName>
</protein>
<name>A0A5J4USR3_9EUKA</name>
<dbReference type="Proteomes" id="UP000324800">
    <property type="component" value="Unassembled WGS sequence"/>
</dbReference>